<sequence length="438" mass="48905">MENYSLLMGAAAVMKMAVKMAAVSMEKPSGALPRSGGCRNRDSCPPDLGFAMTAALELFSYRGFLRGTVALWQERGGEVGIAEETAQRIRRRSLEMKRRATMDSNQEKPASSYKIYVKMLKTVVLDVNCTDTVDQIKSKLNAMEGIDKSSQELFFAGIHLKNADKLADYNITTNSSVDLHVTDGMQISVKIPSVGKTIKLNVKKSNRVADLKAEIEQNEGILRDNQILMYAGRQLEDNQTLSRCDLRNDQPLHVLVSPTDKLRVFVNVRDERAVSLDVKSWYTVADIKLIVETKEGLPACTHILTRTQSGVDVVLADSQTLQDQSVKNNDILMLKQNDNVQVFFRTWEGKTLTMSLKMSNTTEEVMEKIGERLPVREDMYYLCYKGHILSSGDTLEKHQVESNSTINICLRSSAPVAPKPKQGKGASARTFLSVNRQK</sequence>
<dbReference type="Pfam" id="PF00240">
    <property type="entry name" value="ubiquitin"/>
    <property type="match status" value="3"/>
</dbReference>
<feature type="region of interest" description="Disordered" evidence="2">
    <location>
        <begin position="416"/>
        <end position="438"/>
    </location>
</feature>
<feature type="domain" description="Ubiquitin-like" evidence="3">
    <location>
        <begin position="340"/>
        <end position="415"/>
    </location>
</feature>
<gene>
    <name evidence="4" type="ORF">QYE76_067660</name>
</gene>
<organism evidence="4 5">
    <name type="scientific">Lolium multiflorum</name>
    <name type="common">Italian ryegrass</name>
    <name type="synonym">Lolium perenne subsp. multiflorum</name>
    <dbReference type="NCBI Taxonomy" id="4521"/>
    <lineage>
        <taxon>Eukaryota</taxon>
        <taxon>Viridiplantae</taxon>
        <taxon>Streptophyta</taxon>
        <taxon>Embryophyta</taxon>
        <taxon>Tracheophyta</taxon>
        <taxon>Spermatophyta</taxon>
        <taxon>Magnoliopsida</taxon>
        <taxon>Liliopsida</taxon>
        <taxon>Poales</taxon>
        <taxon>Poaceae</taxon>
        <taxon>BOP clade</taxon>
        <taxon>Pooideae</taxon>
        <taxon>Poodae</taxon>
        <taxon>Poeae</taxon>
        <taxon>Poeae Chloroplast Group 2 (Poeae type)</taxon>
        <taxon>Loliodinae</taxon>
        <taxon>Loliinae</taxon>
        <taxon>Lolium</taxon>
    </lineage>
</organism>
<dbReference type="AlphaFoldDB" id="A0AAD8SD19"/>
<keyword evidence="5" id="KW-1185">Reference proteome</keyword>
<dbReference type="PANTHER" id="PTHR10666">
    <property type="entry name" value="UBIQUITIN"/>
    <property type="match status" value="1"/>
</dbReference>
<comment type="caution">
    <text evidence="4">The sequence shown here is derived from an EMBL/GenBank/DDBJ whole genome shotgun (WGS) entry which is preliminary data.</text>
</comment>
<dbReference type="PRINTS" id="PR00348">
    <property type="entry name" value="UBIQUITIN"/>
</dbReference>
<protein>
    <recommendedName>
        <fullName evidence="3">Ubiquitin-like domain-containing protein</fullName>
    </recommendedName>
</protein>
<dbReference type="CDD" id="cd17039">
    <property type="entry name" value="Ubl_ubiquitin_like"/>
    <property type="match status" value="1"/>
</dbReference>
<feature type="domain" description="Ubiquitin-like" evidence="3">
    <location>
        <begin position="185"/>
        <end position="261"/>
    </location>
</feature>
<dbReference type="FunFam" id="3.10.20.90:FF:000211">
    <property type="entry name" value="Polyubiquitin 9"/>
    <property type="match status" value="1"/>
</dbReference>
<proteinExistence type="predicted"/>
<accession>A0AAD8SD19</accession>
<dbReference type="SUPFAM" id="SSF54236">
    <property type="entry name" value="Ubiquitin-like"/>
    <property type="match status" value="4"/>
</dbReference>
<feature type="domain" description="Ubiquitin-like" evidence="3">
    <location>
        <begin position="262"/>
        <end position="334"/>
    </location>
</feature>
<evidence type="ECO:0000259" key="3">
    <source>
        <dbReference type="PROSITE" id="PS50053"/>
    </source>
</evidence>
<evidence type="ECO:0000256" key="1">
    <source>
        <dbReference type="ARBA" id="ARBA00022499"/>
    </source>
</evidence>
<keyword evidence="1" id="KW-1017">Isopeptide bond</keyword>
<dbReference type="PROSITE" id="PS50053">
    <property type="entry name" value="UBIQUITIN_2"/>
    <property type="match status" value="4"/>
</dbReference>
<dbReference type="InterPro" id="IPR029071">
    <property type="entry name" value="Ubiquitin-like_domsf"/>
</dbReference>
<name>A0AAD8SD19_LOLMU</name>
<evidence type="ECO:0000256" key="2">
    <source>
        <dbReference type="SAM" id="MobiDB-lite"/>
    </source>
</evidence>
<dbReference type="InterPro" id="IPR019956">
    <property type="entry name" value="Ubiquitin_dom"/>
</dbReference>
<dbReference type="GO" id="GO:0003729">
    <property type="term" value="F:mRNA binding"/>
    <property type="evidence" value="ECO:0007669"/>
    <property type="project" value="UniProtKB-ARBA"/>
</dbReference>
<dbReference type="InterPro" id="IPR000626">
    <property type="entry name" value="Ubiquitin-like_dom"/>
</dbReference>
<evidence type="ECO:0000313" key="5">
    <source>
        <dbReference type="Proteomes" id="UP001231189"/>
    </source>
</evidence>
<feature type="domain" description="Ubiquitin-like" evidence="3">
    <location>
        <begin position="113"/>
        <end position="182"/>
    </location>
</feature>
<reference evidence="4" key="1">
    <citation type="submission" date="2023-07" db="EMBL/GenBank/DDBJ databases">
        <title>A chromosome-level genome assembly of Lolium multiflorum.</title>
        <authorList>
            <person name="Chen Y."/>
            <person name="Copetti D."/>
            <person name="Kolliker R."/>
            <person name="Studer B."/>
        </authorList>
    </citation>
    <scope>NUCLEOTIDE SEQUENCE</scope>
    <source>
        <strain evidence="4">02402/16</strain>
        <tissue evidence="4">Leaf</tissue>
    </source>
</reference>
<dbReference type="InterPro" id="IPR050158">
    <property type="entry name" value="Ubiquitin_ubiquitin-like"/>
</dbReference>
<evidence type="ECO:0000313" key="4">
    <source>
        <dbReference type="EMBL" id="KAK1649855.1"/>
    </source>
</evidence>
<dbReference type="Gene3D" id="3.10.20.90">
    <property type="entry name" value="Phosphatidylinositol 3-kinase Catalytic Subunit, Chain A, domain 1"/>
    <property type="match status" value="4"/>
</dbReference>
<dbReference type="Proteomes" id="UP001231189">
    <property type="component" value="Unassembled WGS sequence"/>
</dbReference>
<dbReference type="SMART" id="SM00213">
    <property type="entry name" value="UBQ"/>
    <property type="match status" value="4"/>
</dbReference>
<dbReference type="EMBL" id="JAUUTY010000004">
    <property type="protein sequence ID" value="KAK1649855.1"/>
    <property type="molecule type" value="Genomic_DNA"/>
</dbReference>